<comment type="caution">
    <text evidence="3">The sequence shown here is derived from an EMBL/GenBank/DDBJ whole genome shotgun (WGS) entry which is preliminary data.</text>
</comment>
<sequence>MTAALRSALPVLLLALMLAACGDPARERDGLGPRGTALPPPEPVTGTARTTLPGR</sequence>
<dbReference type="EMBL" id="JAGIYZ010000001">
    <property type="protein sequence ID" value="MBP0462457.1"/>
    <property type="molecule type" value="Genomic_DNA"/>
</dbReference>
<organism evidence="3 4">
    <name type="scientific">Roseomonas nitratireducens</name>
    <dbReference type="NCBI Taxonomy" id="2820810"/>
    <lineage>
        <taxon>Bacteria</taxon>
        <taxon>Pseudomonadati</taxon>
        <taxon>Pseudomonadota</taxon>
        <taxon>Alphaproteobacteria</taxon>
        <taxon>Acetobacterales</taxon>
        <taxon>Roseomonadaceae</taxon>
        <taxon>Roseomonas</taxon>
    </lineage>
</organism>
<evidence type="ECO:0000313" key="4">
    <source>
        <dbReference type="Proteomes" id="UP000680815"/>
    </source>
</evidence>
<dbReference type="Proteomes" id="UP000680815">
    <property type="component" value="Unassembled WGS sequence"/>
</dbReference>
<keyword evidence="4" id="KW-1185">Reference proteome</keyword>
<feature type="chain" id="PRO_5045954514" description="Argininosuccinate lyase" evidence="2">
    <location>
        <begin position="23"/>
        <end position="55"/>
    </location>
</feature>
<dbReference type="RefSeq" id="WP_209349831.1">
    <property type="nucleotide sequence ID" value="NZ_JAGIYZ010000001.1"/>
</dbReference>
<feature type="signal peptide" evidence="2">
    <location>
        <begin position="1"/>
        <end position="22"/>
    </location>
</feature>
<evidence type="ECO:0008006" key="5">
    <source>
        <dbReference type="Google" id="ProtNLM"/>
    </source>
</evidence>
<proteinExistence type="predicted"/>
<evidence type="ECO:0000256" key="2">
    <source>
        <dbReference type="SAM" id="SignalP"/>
    </source>
</evidence>
<keyword evidence="2" id="KW-0732">Signal</keyword>
<feature type="region of interest" description="Disordered" evidence="1">
    <location>
        <begin position="24"/>
        <end position="55"/>
    </location>
</feature>
<protein>
    <recommendedName>
        <fullName evidence="5">Argininosuccinate lyase</fullName>
    </recommendedName>
</protein>
<accession>A0ABS4AMH2</accession>
<name>A0ABS4AMH2_9PROT</name>
<reference evidence="3 4" key="1">
    <citation type="submission" date="2021-03" db="EMBL/GenBank/DDBJ databases">
        <authorList>
            <person name="So Y."/>
        </authorList>
    </citation>
    <scope>NUCLEOTIDE SEQUENCE [LARGE SCALE GENOMIC DNA]</scope>
    <source>
        <strain evidence="3 4">PWR1</strain>
    </source>
</reference>
<gene>
    <name evidence="3" type="ORF">J5Y09_00910</name>
</gene>
<dbReference type="PROSITE" id="PS51257">
    <property type="entry name" value="PROKAR_LIPOPROTEIN"/>
    <property type="match status" value="1"/>
</dbReference>
<evidence type="ECO:0000256" key="1">
    <source>
        <dbReference type="SAM" id="MobiDB-lite"/>
    </source>
</evidence>
<evidence type="ECO:0000313" key="3">
    <source>
        <dbReference type="EMBL" id="MBP0462457.1"/>
    </source>
</evidence>